<keyword evidence="5" id="KW-0472">Membrane</keyword>
<organism evidence="10">
    <name type="scientific">Lysobacter firmicutimachus</name>
    <dbReference type="NCBI Taxonomy" id="1792846"/>
    <lineage>
        <taxon>Bacteria</taxon>
        <taxon>Pseudomonadati</taxon>
        <taxon>Pseudomonadota</taxon>
        <taxon>Gammaproteobacteria</taxon>
        <taxon>Lysobacterales</taxon>
        <taxon>Lysobacteraceae</taxon>
        <taxon>Lysobacter</taxon>
    </lineage>
</organism>
<feature type="signal peptide" evidence="7">
    <location>
        <begin position="1"/>
        <end position="30"/>
    </location>
</feature>
<dbReference type="InterPro" id="IPR013784">
    <property type="entry name" value="Carb-bd-like_fold"/>
</dbReference>
<dbReference type="EMBL" id="CP159925">
    <property type="protein sequence ID" value="XCO75072.1"/>
    <property type="molecule type" value="Genomic_DNA"/>
</dbReference>
<keyword evidence="6" id="KW-0998">Cell outer membrane</keyword>
<dbReference type="PANTHER" id="PTHR30069">
    <property type="entry name" value="TONB-DEPENDENT OUTER MEMBRANE RECEPTOR"/>
    <property type="match status" value="1"/>
</dbReference>
<dbReference type="Pfam" id="PF07715">
    <property type="entry name" value="Plug"/>
    <property type="match status" value="1"/>
</dbReference>
<keyword evidence="10" id="KW-0675">Receptor</keyword>
<sequence>MPKNCSRKRLMRSALSLALGASLFSGALMAQSAIGSIFGRAAPESVVVVQNVGTGAKHSMKAGDDGRFVFSQLPPGDYRVSTGDDTREVHVPVGTGVNVSFLAKPTAGGGAATDLEGIVVTGAKLNPIDVSSVESTTVVSAKELLKLPVAREISSVALLAPSVVKGDAGYGNLVSIAGSSVAENGYYINGFDITNMRDMLSYFDMPFEALGEVQIKTGGYGAEFGRSLGGVLSVVTKRGTNEWKGGASVYWEPHWLRERDPNVAQRDPHLAAAGDGNQKTIPWFRYSSPDNAFDSTRFNLYQSGPLVRDKLFFFALLQGRYDVSESYGYRNASKTRNSSPQGVLKLDWNISDNHSLEFTGIYAPRDVATREYRGIDADDDGYPDRPYGSGDALGFYQARDTGGGGHFGLLKYTGRFGDNFILSAQGGRMESVRDYDKQLPRGVDCPGAYDSRGPNQGVTRYMGCWNTDLLTFVDSRVKQKDVRDGYRIDGEWRADRHTVRFGLDYEKNASNTLPGQYSGDNAYYRYVTADAGGRVLGVSGFTPGQEYVRLRSMETGAGGFSAINTAVYLEDNWQVTDNLLLYGGLRRESFDNRNMNDETFIKVDNQWSPRLGFSWDVNGDSSFKLYGTAGRYFIPIPNMLAITLSNYTDFISSYHSYQSIDPATGAAIGLSPPLTVNTGGVVANEFHTHAGPRPPDPRTITDTDLEPMSQDEFILGAQWRMFDDWTFGVRGIRRSVNNGFDNYCTYTPYVAWAEEHGSSLTRADFARVQSSCIFINPNQDATIGMHLDGDINGPLTNVTLPARYFNLPSYKRKYNAIELTVEKSTPTWSLQGSYTWAHSYGTAEGYANSTEVDGAVAHSIDFNNRTLQEGSYGDLANDRRHTFKFFGSYNLNDEWRFGGNLTVQSGLPRSCRGRLPTFDQDVHNGEVPAYYSPEDVIASHDGGWNGANTYWCHDRAFQDTWTDTSGNVHSYTNYGVRLSKRGEMGRTPWWWTFDFQVSYRPNWADKKLTLQMDVFNLFNRHKALKQNEAFDRRINVEDDPNIPGPTAVAEDYFDLWGPNPNWGQPVSFQTPRYVQLSARYEW</sequence>
<dbReference type="InterPro" id="IPR039426">
    <property type="entry name" value="TonB-dep_rcpt-like"/>
</dbReference>
<reference evidence="10" key="1">
    <citation type="submission" date="2024-06" db="EMBL/GenBank/DDBJ databases">
        <authorList>
            <person name="Li S."/>
        </authorList>
    </citation>
    <scope>NUCLEOTIDE SEQUENCE</scope>
    <source>
        <strain evidence="10">SR10</strain>
    </source>
</reference>
<proteinExistence type="predicted"/>
<dbReference type="PANTHER" id="PTHR30069:SF46">
    <property type="entry name" value="OAR PROTEIN"/>
    <property type="match status" value="1"/>
</dbReference>
<dbReference type="InterPro" id="IPR057601">
    <property type="entry name" value="Oar-like_b-barrel"/>
</dbReference>
<dbReference type="GO" id="GO:0044718">
    <property type="term" value="P:siderophore transmembrane transport"/>
    <property type="evidence" value="ECO:0007669"/>
    <property type="project" value="TreeGrafter"/>
</dbReference>
<evidence type="ECO:0000256" key="6">
    <source>
        <dbReference type="ARBA" id="ARBA00023237"/>
    </source>
</evidence>
<evidence type="ECO:0000256" key="3">
    <source>
        <dbReference type="ARBA" id="ARBA00022452"/>
    </source>
</evidence>
<dbReference type="Gene3D" id="2.40.170.20">
    <property type="entry name" value="TonB-dependent receptor, beta-barrel domain"/>
    <property type="match status" value="1"/>
</dbReference>
<dbReference type="GO" id="GO:0009279">
    <property type="term" value="C:cell outer membrane"/>
    <property type="evidence" value="ECO:0007669"/>
    <property type="project" value="UniProtKB-SubCell"/>
</dbReference>
<dbReference type="InterPro" id="IPR036942">
    <property type="entry name" value="Beta-barrel_TonB_sf"/>
</dbReference>
<evidence type="ECO:0000259" key="9">
    <source>
        <dbReference type="Pfam" id="PF25183"/>
    </source>
</evidence>
<dbReference type="GO" id="GO:0030246">
    <property type="term" value="F:carbohydrate binding"/>
    <property type="evidence" value="ECO:0007669"/>
    <property type="project" value="InterPro"/>
</dbReference>
<keyword evidence="3" id="KW-1134">Transmembrane beta strand</keyword>
<keyword evidence="2" id="KW-0813">Transport</keyword>
<protein>
    <submittedName>
        <fullName evidence="10">TonB-dependent receptor</fullName>
    </submittedName>
</protein>
<dbReference type="AlphaFoldDB" id="A0AAU8MSS8"/>
<keyword evidence="7" id="KW-0732">Signal</keyword>
<feature type="chain" id="PRO_5043358567" evidence="7">
    <location>
        <begin position="31"/>
        <end position="1082"/>
    </location>
</feature>
<dbReference type="InterPro" id="IPR037066">
    <property type="entry name" value="Plug_dom_sf"/>
</dbReference>
<comment type="subcellular location">
    <subcellularLocation>
        <location evidence="1">Cell outer membrane</location>
        <topology evidence="1">Multi-pass membrane protein</topology>
    </subcellularLocation>
</comment>
<evidence type="ECO:0000256" key="5">
    <source>
        <dbReference type="ARBA" id="ARBA00023136"/>
    </source>
</evidence>
<evidence type="ECO:0000256" key="4">
    <source>
        <dbReference type="ARBA" id="ARBA00022692"/>
    </source>
</evidence>
<evidence type="ECO:0000313" key="10">
    <source>
        <dbReference type="EMBL" id="XCO75072.1"/>
    </source>
</evidence>
<evidence type="ECO:0000256" key="7">
    <source>
        <dbReference type="SAM" id="SignalP"/>
    </source>
</evidence>
<keyword evidence="4" id="KW-0812">Transmembrane</keyword>
<dbReference type="SUPFAM" id="SSF56935">
    <property type="entry name" value="Porins"/>
    <property type="match status" value="1"/>
</dbReference>
<evidence type="ECO:0000259" key="8">
    <source>
        <dbReference type="Pfam" id="PF07715"/>
    </source>
</evidence>
<dbReference type="GO" id="GO:0015344">
    <property type="term" value="F:siderophore uptake transmembrane transporter activity"/>
    <property type="evidence" value="ECO:0007669"/>
    <property type="project" value="TreeGrafter"/>
</dbReference>
<name>A0AAU8MSS8_9GAMM</name>
<dbReference type="Gene3D" id="2.170.130.10">
    <property type="entry name" value="TonB-dependent receptor, plug domain"/>
    <property type="match status" value="1"/>
</dbReference>
<gene>
    <name evidence="10" type="ORF">ABU614_22470</name>
</gene>
<dbReference type="SUPFAM" id="SSF49452">
    <property type="entry name" value="Starch-binding domain-like"/>
    <property type="match status" value="1"/>
</dbReference>
<feature type="domain" description="TonB-dependent transporter Oar-like beta-barrel" evidence="9">
    <location>
        <begin position="329"/>
        <end position="591"/>
    </location>
</feature>
<dbReference type="RefSeq" id="WP_363797911.1">
    <property type="nucleotide sequence ID" value="NZ_CP159925.1"/>
</dbReference>
<evidence type="ECO:0000256" key="2">
    <source>
        <dbReference type="ARBA" id="ARBA00022448"/>
    </source>
</evidence>
<feature type="domain" description="TonB-dependent receptor plug" evidence="8">
    <location>
        <begin position="133"/>
        <end position="231"/>
    </location>
</feature>
<feature type="domain" description="TonB-dependent transporter Oar-like beta-barrel" evidence="9">
    <location>
        <begin position="599"/>
        <end position="1021"/>
    </location>
</feature>
<evidence type="ECO:0000256" key="1">
    <source>
        <dbReference type="ARBA" id="ARBA00004571"/>
    </source>
</evidence>
<dbReference type="Pfam" id="PF25183">
    <property type="entry name" value="OMP_b-brl_4"/>
    <property type="match status" value="2"/>
</dbReference>
<accession>A0AAU8MSS8</accession>
<dbReference type="InterPro" id="IPR012910">
    <property type="entry name" value="Plug_dom"/>
</dbReference>